<keyword evidence="1" id="KW-1133">Transmembrane helix</keyword>
<evidence type="ECO:0008006" key="4">
    <source>
        <dbReference type="Google" id="ProtNLM"/>
    </source>
</evidence>
<reference evidence="2 3" key="1">
    <citation type="journal article" date="2013" name="Genome Announc.">
        <title>Genome Sequence of Staphylococcus massiliensis Strain S46, Isolated from the Surface of Healthy Human Skin.</title>
        <authorList>
            <person name="Srivastav R."/>
            <person name="Singh A."/>
            <person name="Jangir P.K."/>
            <person name="Kumari C."/>
            <person name="Muduli S."/>
            <person name="Sharma R."/>
        </authorList>
    </citation>
    <scope>NUCLEOTIDE SEQUENCE [LARGE SCALE GENOMIC DNA]</scope>
    <source>
        <strain evidence="2 3">S46</strain>
    </source>
</reference>
<evidence type="ECO:0000256" key="1">
    <source>
        <dbReference type="SAM" id="Phobius"/>
    </source>
</evidence>
<gene>
    <name evidence="2" type="ORF">C273_06782</name>
</gene>
<organism evidence="2 3">
    <name type="scientific">Staphylococcus massiliensis S46</name>
    <dbReference type="NCBI Taxonomy" id="1229783"/>
    <lineage>
        <taxon>Bacteria</taxon>
        <taxon>Bacillati</taxon>
        <taxon>Bacillota</taxon>
        <taxon>Bacilli</taxon>
        <taxon>Bacillales</taxon>
        <taxon>Staphylococcaceae</taxon>
        <taxon>Staphylococcus</taxon>
    </lineage>
</organism>
<feature type="transmembrane region" description="Helical" evidence="1">
    <location>
        <begin position="21"/>
        <end position="53"/>
    </location>
</feature>
<proteinExistence type="predicted"/>
<dbReference type="AlphaFoldDB" id="K9AYU6"/>
<dbReference type="STRING" id="1229783.C273_06782"/>
<comment type="caution">
    <text evidence="2">The sequence shown here is derived from an EMBL/GenBank/DDBJ whole genome shotgun (WGS) entry which is preliminary data.</text>
</comment>
<sequence>MTSLTNAEMIQISGGKIRWGNVIGGALCGGIIGLAFGHPILGCIVGGVFSLAVELYFHFNEQV</sequence>
<dbReference type="PATRIC" id="fig|1229783.3.peg.1369"/>
<dbReference type="Proteomes" id="UP000009885">
    <property type="component" value="Unassembled WGS sequence"/>
</dbReference>
<protein>
    <recommendedName>
        <fullName evidence="4">Bacteriocin</fullName>
    </recommendedName>
</protein>
<keyword evidence="1" id="KW-0472">Membrane</keyword>
<accession>K9AYU6</accession>
<evidence type="ECO:0000313" key="3">
    <source>
        <dbReference type="Proteomes" id="UP000009885"/>
    </source>
</evidence>
<dbReference type="EMBL" id="AMSQ01000009">
    <property type="protein sequence ID" value="EKU47727.1"/>
    <property type="molecule type" value="Genomic_DNA"/>
</dbReference>
<keyword evidence="3" id="KW-1185">Reference proteome</keyword>
<keyword evidence="1" id="KW-0812">Transmembrane</keyword>
<evidence type="ECO:0000313" key="2">
    <source>
        <dbReference type="EMBL" id="EKU47727.1"/>
    </source>
</evidence>
<name>K9AYU6_9STAP</name>
<dbReference type="RefSeq" id="WP_009383641.1">
    <property type="nucleotide sequence ID" value="NZ_AMSQ01000009.1"/>
</dbReference>